<sequence>MSEMTRQPTRNSWIASGYKAGAAPKKETKRFEKKFSNNSGFNITSSPSTLSLSSLSSLLLLLVSLPLHPSFIPISLRSFPSLFSLLSSSPLRSLQPTASHIHPSIPLWDFIDSSECPLVSALFVRCRSGVVFSFQKRLLGEWYWQKFIFVSPLLRPDPFSFFDSLFPSVPRVGANTSCRYFPRLWRLVDLWSWDAISLRMDFPLPSLPSLRIGLVQASAPPPQPY</sequence>
<dbReference type="VEuPathDB" id="FungiDB:P175DRAFT_072789"/>
<proteinExistence type="predicted"/>
<dbReference type="RefSeq" id="XP_040756664.1">
    <property type="nucleotide sequence ID" value="XM_040901082.1"/>
</dbReference>
<evidence type="ECO:0000313" key="1">
    <source>
        <dbReference type="EMBL" id="PTU25272.1"/>
    </source>
</evidence>
<gene>
    <name evidence="1" type="ORF">P175DRAFT_072789</name>
</gene>
<dbReference type="Proteomes" id="UP000244073">
    <property type="component" value="Unassembled WGS sequence"/>
</dbReference>
<dbReference type="EMBL" id="MSFN02000001">
    <property type="protein sequence ID" value="PTU25272.1"/>
    <property type="molecule type" value="Genomic_DNA"/>
</dbReference>
<dbReference type="GeneID" id="63817966"/>
<name>A0A2T5M9Q5_9EURO</name>
<comment type="caution">
    <text evidence="1">The sequence shown here is derived from an EMBL/GenBank/DDBJ whole genome shotgun (WGS) entry which is preliminary data.</text>
</comment>
<accession>A0A2T5M9Q5</accession>
<organism evidence="1 2">
    <name type="scientific">Aspergillus ochraceoroseus IBT 24754</name>
    <dbReference type="NCBI Taxonomy" id="1392256"/>
    <lineage>
        <taxon>Eukaryota</taxon>
        <taxon>Fungi</taxon>
        <taxon>Dikarya</taxon>
        <taxon>Ascomycota</taxon>
        <taxon>Pezizomycotina</taxon>
        <taxon>Eurotiomycetes</taxon>
        <taxon>Eurotiomycetidae</taxon>
        <taxon>Eurotiales</taxon>
        <taxon>Aspergillaceae</taxon>
        <taxon>Aspergillus</taxon>
        <taxon>Aspergillus subgen. Nidulantes</taxon>
    </lineage>
</organism>
<dbReference type="AlphaFoldDB" id="A0A2T5M9Q5"/>
<protein>
    <submittedName>
        <fullName evidence="1">Uncharacterized protein</fullName>
    </submittedName>
</protein>
<reference evidence="1 2" key="1">
    <citation type="journal article" date="2018" name="Proc. Natl. Acad. Sci. U.S.A.">
        <title>Linking secondary metabolites to gene clusters through genome sequencing of six diverse Aspergillus species.</title>
        <authorList>
            <person name="Kaerboelling I."/>
            <person name="Vesth T.C."/>
            <person name="Frisvad J.C."/>
            <person name="Nybo J.L."/>
            <person name="Theobald S."/>
            <person name="Kuo A."/>
            <person name="Bowyer P."/>
            <person name="Matsuda Y."/>
            <person name="Mondo S."/>
            <person name="Lyhne E.K."/>
            <person name="Kogle M.E."/>
            <person name="Clum A."/>
            <person name="Lipzen A."/>
            <person name="Salamov A."/>
            <person name="Ngan C.Y."/>
            <person name="Daum C."/>
            <person name="Chiniquy J."/>
            <person name="Barry K."/>
            <person name="LaButti K."/>
            <person name="Haridas S."/>
            <person name="Simmons B.A."/>
            <person name="Magnuson J.K."/>
            <person name="Mortensen U.H."/>
            <person name="Larsen T.O."/>
            <person name="Grigoriev I.V."/>
            <person name="Baker S.E."/>
            <person name="Andersen M.R."/>
        </authorList>
    </citation>
    <scope>NUCLEOTIDE SEQUENCE [LARGE SCALE GENOMIC DNA]</scope>
    <source>
        <strain evidence="1 2">IBT 24754</strain>
    </source>
</reference>
<evidence type="ECO:0000313" key="2">
    <source>
        <dbReference type="Proteomes" id="UP000244073"/>
    </source>
</evidence>